<reference evidence="3 4" key="1">
    <citation type="submission" date="2017-08" db="EMBL/GenBank/DDBJ databases">
        <title>Draft genome sequence of filamentous cyanobacterium Calothrix elsteri CCALA 953.</title>
        <authorList>
            <person name="Gagunashvili A.N."/>
            <person name="Elster J."/>
            <person name="Andresson O.S."/>
        </authorList>
    </citation>
    <scope>NUCLEOTIDE SEQUENCE [LARGE SCALE GENOMIC DNA]</scope>
    <source>
        <strain evidence="3 4">CCALA 953</strain>
    </source>
</reference>
<evidence type="ECO:0000256" key="1">
    <source>
        <dbReference type="SAM" id="MobiDB-lite"/>
    </source>
</evidence>
<evidence type="ECO:0000313" key="3">
    <source>
        <dbReference type="EMBL" id="PAX59897.1"/>
    </source>
</evidence>
<dbReference type="OrthoDB" id="504903at2"/>
<organism evidence="3 4">
    <name type="scientific">Brunnivagina elsteri CCALA 953</name>
    <dbReference type="NCBI Taxonomy" id="987040"/>
    <lineage>
        <taxon>Bacteria</taxon>
        <taxon>Bacillati</taxon>
        <taxon>Cyanobacteriota</taxon>
        <taxon>Cyanophyceae</taxon>
        <taxon>Nostocales</taxon>
        <taxon>Calotrichaceae</taxon>
        <taxon>Brunnivagina</taxon>
    </lineage>
</organism>
<name>A0A2A2TNA7_9CYAN</name>
<proteinExistence type="predicted"/>
<protein>
    <recommendedName>
        <fullName evidence="2">DUF5895 domain-containing protein</fullName>
    </recommendedName>
</protein>
<evidence type="ECO:0000313" key="4">
    <source>
        <dbReference type="Proteomes" id="UP000218238"/>
    </source>
</evidence>
<dbReference type="AlphaFoldDB" id="A0A2A2TNA7"/>
<feature type="region of interest" description="Disordered" evidence="1">
    <location>
        <begin position="257"/>
        <end position="283"/>
    </location>
</feature>
<sequence length="306" mass="34253">MKASAKFDFEDERFNAPPSQVIPWCQMINPRYNDDGVQSHGLAVKLDNAQSVGFTPDSNWQKVEHEFTSGIETVYLSATPRVVIVRRGPLSVKDRETGVKLGTLRDNYEAFLADKLKFKTFTRYLVFLVDENQKFLHESPLQLTLHGAAGASFSKTYCEYQQGRPSGGFVIELERAYANFRQQPIMPKGALFHAHGIFCPIIESEERGIHPNIVLVASTTNYKHPTPTTLTQYLIASDSPESAIITRIFEDYKEFGKEQPRTENNGNSGNNGSNGNNGNNNKMAMAGVANSSYVYADEDDFAYPPY</sequence>
<dbReference type="RefSeq" id="WP_095720596.1">
    <property type="nucleotide sequence ID" value="NZ_NTFS01000031.1"/>
</dbReference>
<feature type="domain" description="DUF5895" evidence="2">
    <location>
        <begin position="8"/>
        <end position="160"/>
    </location>
</feature>
<comment type="caution">
    <text evidence="3">The sequence shown here is derived from an EMBL/GenBank/DDBJ whole genome shotgun (WGS) entry which is preliminary data.</text>
</comment>
<accession>A0A2A2TNA7</accession>
<feature type="compositionally biased region" description="Low complexity" evidence="1">
    <location>
        <begin position="264"/>
        <end position="281"/>
    </location>
</feature>
<dbReference type="Proteomes" id="UP000218238">
    <property type="component" value="Unassembled WGS sequence"/>
</dbReference>
<gene>
    <name evidence="3" type="ORF">CK510_04720</name>
</gene>
<dbReference type="Pfam" id="PF19247">
    <property type="entry name" value="DUF5895"/>
    <property type="match status" value="1"/>
</dbReference>
<dbReference type="EMBL" id="NTFS01000031">
    <property type="protein sequence ID" value="PAX59897.1"/>
    <property type="molecule type" value="Genomic_DNA"/>
</dbReference>
<evidence type="ECO:0000259" key="2">
    <source>
        <dbReference type="Pfam" id="PF19247"/>
    </source>
</evidence>
<dbReference type="InterPro" id="IPR045414">
    <property type="entry name" value="DUF5895"/>
</dbReference>
<keyword evidence="4" id="KW-1185">Reference proteome</keyword>